<dbReference type="InterPro" id="IPR014004">
    <property type="entry name" value="Transpt-assoc_nodulatn_dom_bac"/>
</dbReference>
<feature type="chain" id="PRO_5019294062" evidence="2">
    <location>
        <begin position="21"/>
        <end position="181"/>
    </location>
</feature>
<keyword evidence="1 2" id="KW-0732">Signal</keyword>
<feature type="signal peptide" evidence="2">
    <location>
        <begin position="1"/>
        <end position="20"/>
    </location>
</feature>
<dbReference type="Pfam" id="PF04972">
    <property type="entry name" value="BON"/>
    <property type="match status" value="2"/>
</dbReference>
<name>A0A420WVC1_9GAMM</name>
<proteinExistence type="predicted"/>
<dbReference type="EMBL" id="RBIN01000006">
    <property type="protein sequence ID" value="RKR02508.1"/>
    <property type="molecule type" value="Genomic_DNA"/>
</dbReference>
<dbReference type="RefSeq" id="WP_170150064.1">
    <property type="nucleotide sequence ID" value="NZ_RBIN01000006.1"/>
</dbReference>
<feature type="domain" description="BON" evidence="3">
    <location>
        <begin position="38"/>
        <end position="106"/>
    </location>
</feature>
<accession>A0A420WVC1</accession>
<evidence type="ECO:0000256" key="1">
    <source>
        <dbReference type="ARBA" id="ARBA00022729"/>
    </source>
</evidence>
<dbReference type="AlphaFoldDB" id="A0A420WVC1"/>
<dbReference type="PANTHER" id="PTHR34606">
    <property type="entry name" value="BON DOMAIN-CONTAINING PROTEIN"/>
    <property type="match status" value="1"/>
</dbReference>
<comment type="caution">
    <text evidence="4">The sequence shown here is derived from an EMBL/GenBank/DDBJ whole genome shotgun (WGS) entry which is preliminary data.</text>
</comment>
<evidence type="ECO:0000313" key="4">
    <source>
        <dbReference type="EMBL" id="RKR02508.1"/>
    </source>
</evidence>
<evidence type="ECO:0000259" key="3">
    <source>
        <dbReference type="PROSITE" id="PS50914"/>
    </source>
</evidence>
<evidence type="ECO:0000256" key="2">
    <source>
        <dbReference type="SAM" id="SignalP"/>
    </source>
</evidence>
<dbReference type="PANTHER" id="PTHR34606:SF4">
    <property type="entry name" value="OUTER MEMBRANE LIPOPROTEIN DOLP"/>
    <property type="match status" value="1"/>
</dbReference>
<feature type="domain" description="BON" evidence="3">
    <location>
        <begin position="115"/>
        <end position="181"/>
    </location>
</feature>
<keyword evidence="5" id="KW-1185">Reference proteome</keyword>
<dbReference type="Gene3D" id="3.40.1520.20">
    <property type="match status" value="1"/>
</dbReference>
<dbReference type="SMART" id="SM00749">
    <property type="entry name" value="BON"/>
    <property type="match status" value="2"/>
</dbReference>
<sequence length="181" mass="20210">MLQRLLLTCLIALIPLAGCSTITGEHGYGFRPDYVVEQDQRIARTLWQRINDNQSLATGHINVDVYNTRVLLTGQVPDAASKQQAARLARDVEAVHDVRNELSVAANTSTGQRLHDTWLTSKIRTRMAASENIDADRIRVTTENGVVYLMGLVRHDEAETAIGIVRDVDGVQRIVKVFEYI</sequence>
<reference evidence="4 5" key="1">
    <citation type="submission" date="2018-10" db="EMBL/GenBank/DDBJ databases">
        <title>Genomic Encyclopedia of Type Strains, Phase IV (KMG-IV): sequencing the most valuable type-strain genomes for metagenomic binning, comparative biology and taxonomic classification.</title>
        <authorList>
            <person name="Goeker M."/>
        </authorList>
    </citation>
    <scope>NUCLEOTIDE SEQUENCE [LARGE SCALE GENOMIC DNA]</scope>
    <source>
        <strain evidence="4 5">DSM 23229</strain>
    </source>
</reference>
<gene>
    <name evidence="4" type="ORF">C7446_2224</name>
</gene>
<evidence type="ECO:0000313" key="5">
    <source>
        <dbReference type="Proteomes" id="UP000281975"/>
    </source>
</evidence>
<dbReference type="InterPro" id="IPR007055">
    <property type="entry name" value="BON_dom"/>
</dbReference>
<dbReference type="Proteomes" id="UP000281975">
    <property type="component" value="Unassembled WGS sequence"/>
</dbReference>
<dbReference type="InterPro" id="IPR051686">
    <property type="entry name" value="Lipoprotein_DolP"/>
</dbReference>
<dbReference type="PROSITE" id="PS50914">
    <property type="entry name" value="BON"/>
    <property type="match status" value="2"/>
</dbReference>
<organism evidence="4 5">
    <name type="scientific">Kushneria sinocarnis</name>
    <dbReference type="NCBI Taxonomy" id="595502"/>
    <lineage>
        <taxon>Bacteria</taxon>
        <taxon>Pseudomonadati</taxon>
        <taxon>Pseudomonadota</taxon>
        <taxon>Gammaproteobacteria</taxon>
        <taxon>Oceanospirillales</taxon>
        <taxon>Halomonadaceae</taxon>
        <taxon>Kushneria</taxon>
    </lineage>
</organism>
<protein>
    <submittedName>
        <fullName evidence="4">Osmotically-inducible protein OsmY</fullName>
    </submittedName>
</protein>